<keyword evidence="2" id="KW-1185">Reference proteome</keyword>
<accession>A0A117MK01</accession>
<evidence type="ECO:0000313" key="2">
    <source>
        <dbReference type="Proteomes" id="UP000053244"/>
    </source>
</evidence>
<dbReference type="SUPFAM" id="SSF81901">
    <property type="entry name" value="HCP-like"/>
    <property type="match status" value="1"/>
</dbReference>
<evidence type="ECO:0008006" key="3">
    <source>
        <dbReference type="Google" id="ProtNLM"/>
    </source>
</evidence>
<protein>
    <recommendedName>
        <fullName evidence="3">MalT-like TPR region domain-containing protein</fullName>
    </recommendedName>
</protein>
<name>A0A117MK01_9ACTN</name>
<organism evidence="1 2">
    <name type="scientific">Actinoplanes awajinensis subsp. mycoplanecinus</name>
    <dbReference type="NCBI Taxonomy" id="135947"/>
    <lineage>
        <taxon>Bacteria</taxon>
        <taxon>Bacillati</taxon>
        <taxon>Actinomycetota</taxon>
        <taxon>Actinomycetes</taxon>
        <taxon>Micromonosporales</taxon>
        <taxon>Micromonosporaceae</taxon>
        <taxon>Actinoplanes</taxon>
    </lineage>
</organism>
<sequence>MALVNGRPWPNRRRLLESDPELYSTDADAILADWIGQRHPDSVTDAAESLQRYRVLLANCRAVGVAATMDAVARGFAQEALPLLDSDMPDEVDEGLLALVEAAATVSPGSPWRTFWSMRFASVCFDRYRSGGDLEALDSGILALQRAEQTAEPGAAELPGLLNNLADALILRHSATGVPDDLTEALAACERGRQEDRDDRIQWALLINKSRVLSTQPGRLDEAITTAELAVARTRDDDLAVAALAQLGEVRLQLYRDEGDPALLDSGLRALTEALRRTPVDVPEWWICQSYLGVALLDRYDRTADITDVDAAITAFQSAADACPADAPHRAGISTNLGLAVAERWERLRLPDDLDTAITALEDAVSLSSPGTPTWSSLLGNLGGGLLDRYRDRADPGDLDRALACFTRAIRDSGRIGWREQAADQHNLGRALLERHLRDDVTEDLTLAVEALRTAVDLTPRTSPLLGGWLDALATALARRHERSGTEADRRTASEAFEEASRFADTATLLRTGIHWGRWSSRIGRWTEAANAFELALTAMEQLVRTQGGRAHKETWLRDGAEVGPGRSQAALRSGDLAGAVTGLERARGVLLREALDRTPADLQRLSGSARGELARRFTELAAPGLAARATTGDDEA</sequence>
<evidence type="ECO:0000313" key="1">
    <source>
        <dbReference type="EMBL" id="KUL21594.1"/>
    </source>
</evidence>
<comment type="caution">
    <text evidence="1">The sequence shown here is derived from an EMBL/GenBank/DDBJ whole genome shotgun (WGS) entry which is preliminary data.</text>
</comment>
<dbReference type="AlphaFoldDB" id="A0A117MK01"/>
<reference evidence="1 2" key="1">
    <citation type="submission" date="2015-10" db="EMBL/GenBank/DDBJ databases">
        <authorList>
            <person name="Gilbert D.G."/>
        </authorList>
    </citation>
    <scope>NUCLEOTIDE SEQUENCE [LARGE SCALE GENOMIC DNA]</scope>
    <source>
        <strain evidence="1 2">NRRL B-16712</strain>
    </source>
</reference>
<dbReference type="EMBL" id="LLZH01000351">
    <property type="protein sequence ID" value="KUL21594.1"/>
    <property type="molecule type" value="Genomic_DNA"/>
</dbReference>
<dbReference type="InterPro" id="IPR011990">
    <property type="entry name" value="TPR-like_helical_dom_sf"/>
</dbReference>
<proteinExistence type="predicted"/>
<dbReference type="Proteomes" id="UP000053244">
    <property type="component" value="Unassembled WGS sequence"/>
</dbReference>
<gene>
    <name evidence="1" type="ORF">ADL15_50390</name>
</gene>
<dbReference type="Gene3D" id="1.25.40.10">
    <property type="entry name" value="Tetratricopeptide repeat domain"/>
    <property type="match status" value="2"/>
</dbReference>